<dbReference type="STRING" id="448386.A0A2V3IF26"/>
<feature type="compositionally biased region" description="Polar residues" evidence="1">
    <location>
        <begin position="200"/>
        <end position="211"/>
    </location>
</feature>
<feature type="compositionally biased region" description="Polar residues" evidence="1">
    <location>
        <begin position="247"/>
        <end position="262"/>
    </location>
</feature>
<name>A0A2V3IF26_9FLOR</name>
<proteinExistence type="predicted"/>
<dbReference type="CDD" id="cd20404">
    <property type="entry name" value="Tudor_Agenet_AtEML-like"/>
    <property type="match status" value="1"/>
</dbReference>
<keyword evidence="3" id="KW-1185">Reference proteome</keyword>
<evidence type="ECO:0008006" key="4">
    <source>
        <dbReference type="Google" id="ProtNLM"/>
    </source>
</evidence>
<sequence length="956" mass="105173">MTKGRAVKPRVATSSTRRRTRHTGRQPQVNDQVDIWWDVDKTYYRGRLSKQLDHHMHFRIVYDDGDTEDINLHNEFWKFVHPVSQQPPSFNDAPEFDQLSLDDDNHLNQPHQLTTNNSASSPLPASASKSTNKRHDPPPKPKATPPAKSVIQTSVSTAPSSTTHPATTTVNTAPPPQKRAHPKSPQPSETPLLIDPAPLTNVSSAAKSQPPSEKPPRTPAKTSRPSVVKPKSHPANKSVASGKRRLSTTFQASYVTQQRQQHPAQQLTTTTVQPPQQNQHSSPKHSSPTRRPTTMTPNHSTAAHPHAVTQSTAPNQGKTRTPSSSHSASTPVDLANKPATITSQKTKKRRLHSLRTEDNTHGSTQSSPPHASTAAAVATASIAAAQLRRIKRDETVCEDMPEPSGDAQFASKSPSLPIKVSLKRSALQPSLLSTKQSVMNQHENTGSHNATAVRDARLHALKTIDKELSEHGNKESVHRGNDPSCAPNWNERDATKILSSGGAENNATGAGTGIGASAADSRGPTVRLQQFHDGDEKDHRIGDDPNLDFVSPASGHAERDAGIDEMLGRKLAPIERHMSKLTDEVHVIRGGFDSTRQLVETANRQKESFPMKEIKSTLSALDQKVALLCEHIGSVQEQLKAGLADNLSIKRELARVVSLLQQEPRFTSQREQAMPGNTGRVPDVRQPPRVQPTANGSVNPVRRVSAVPSRGGTYSNVHHYPTTPFPAPRNVIQYQQRAAPTGDVVREVRQPPTGEVVREVRQPQNVVQVQRNEANANPQQATYSVNYTEGRNAQESFTYQVLDLVARQITVWLLETPHEHHKSGMALELWAKHTSSTAYARIAPRLAMFRSYVHASSTLSISLNNNASELTWFIRPYETGCTSRARRNYNAWDPPPTDEEWKSETVLLKELASGFHRAFQSYGPLESTVLATSVALTRRTARDYEEAGYRPLLPGP</sequence>
<feature type="compositionally biased region" description="Polar residues" evidence="1">
    <location>
        <begin position="107"/>
        <end position="117"/>
    </location>
</feature>
<feature type="region of interest" description="Disordered" evidence="1">
    <location>
        <begin position="469"/>
        <end position="560"/>
    </location>
</feature>
<feature type="compositionally biased region" description="Low complexity" evidence="1">
    <location>
        <begin position="145"/>
        <end position="172"/>
    </location>
</feature>
<feature type="compositionally biased region" description="Low complexity" evidence="1">
    <location>
        <begin position="500"/>
        <end position="519"/>
    </location>
</feature>
<feature type="compositionally biased region" description="Basic and acidic residues" evidence="1">
    <location>
        <begin position="530"/>
        <end position="543"/>
    </location>
</feature>
<evidence type="ECO:0000313" key="2">
    <source>
        <dbReference type="EMBL" id="PXF40651.1"/>
    </source>
</evidence>
<protein>
    <recommendedName>
        <fullName evidence="4">Tudor domain-containing protein</fullName>
    </recommendedName>
</protein>
<accession>A0A2V3IF26</accession>
<feature type="compositionally biased region" description="Low complexity" evidence="1">
    <location>
        <begin position="363"/>
        <end position="378"/>
    </location>
</feature>
<feature type="compositionally biased region" description="Polar residues" evidence="1">
    <location>
        <begin position="308"/>
        <end position="330"/>
    </location>
</feature>
<evidence type="ECO:0000313" key="3">
    <source>
        <dbReference type="Proteomes" id="UP000247409"/>
    </source>
</evidence>
<feature type="region of interest" description="Disordered" evidence="1">
    <location>
        <begin position="1"/>
        <end position="27"/>
    </location>
</feature>
<feature type="compositionally biased region" description="Low complexity" evidence="1">
    <location>
        <begin position="118"/>
        <end position="130"/>
    </location>
</feature>
<dbReference type="OrthoDB" id="200660at2759"/>
<feature type="region of interest" description="Disordered" evidence="1">
    <location>
        <begin position="668"/>
        <end position="699"/>
    </location>
</feature>
<feature type="region of interest" description="Disordered" evidence="1">
    <location>
        <begin position="88"/>
        <end position="378"/>
    </location>
</feature>
<organism evidence="2 3">
    <name type="scientific">Gracilariopsis chorda</name>
    <dbReference type="NCBI Taxonomy" id="448386"/>
    <lineage>
        <taxon>Eukaryota</taxon>
        <taxon>Rhodophyta</taxon>
        <taxon>Florideophyceae</taxon>
        <taxon>Rhodymeniophycidae</taxon>
        <taxon>Gracilariales</taxon>
        <taxon>Gracilariaceae</taxon>
        <taxon>Gracilariopsis</taxon>
    </lineage>
</organism>
<evidence type="ECO:0000256" key="1">
    <source>
        <dbReference type="SAM" id="MobiDB-lite"/>
    </source>
</evidence>
<dbReference type="EMBL" id="NBIV01000272">
    <property type="protein sequence ID" value="PXF40651.1"/>
    <property type="molecule type" value="Genomic_DNA"/>
</dbReference>
<comment type="caution">
    <text evidence="2">The sequence shown here is derived from an EMBL/GenBank/DDBJ whole genome shotgun (WGS) entry which is preliminary data.</text>
</comment>
<feature type="compositionally biased region" description="Low complexity" evidence="1">
    <location>
        <begin position="263"/>
        <end position="279"/>
    </location>
</feature>
<reference evidence="2 3" key="1">
    <citation type="journal article" date="2018" name="Mol. Biol. Evol.">
        <title>Analysis of the draft genome of the red seaweed Gracilariopsis chorda provides insights into genome size evolution in Rhodophyta.</title>
        <authorList>
            <person name="Lee J."/>
            <person name="Yang E.C."/>
            <person name="Graf L."/>
            <person name="Yang J.H."/>
            <person name="Qiu H."/>
            <person name="Zel Zion U."/>
            <person name="Chan C.X."/>
            <person name="Stephens T.G."/>
            <person name="Weber A.P.M."/>
            <person name="Boo G.H."/>
            <person name="Boo S.M."/>
            <person name="Kim K.M."/>
            <person name="Shin Y."/>
            <person name="Jung M."/>
            <person name="Lee S.J."/>
            <person name="Yim H.S."/>
            <person name="Lee J.H."/>
            <person name="Bhattacharya D."/>
            <person name="Yoon H.S."/>
        </authorList>
    </citation>
    <scope>NUCLEOTIDE SEQUENCE [LARGE SCALE GENOMIC DNA]</scope>
    <source>
        <strain evidence="2 3">SKKU-2015</strain>
        <tissue evidence="2">Whole body</tissue>
    </source>
</reference>
<gene>
    <name evidence="2" type="ORF">BWQ96_09632</name>
</gene>
<feature type="compositionally biased region" description="Basic and acidic residues" evidence="1">
    <location>
        <begin position="469"/>
        <end position="481"/>
    </location>
</feature>
<dbReference type="Proteomes" id="UP000247409">
    <property type="component" value="Unassembled WGS sequence"/>
</dbReference>
<dbReference type="AlphaFoldDB" id="A0A2V3IF26"/>
<dbReference type="Gene3D" id="2.30.30.140">
    <property type="match status" value="1"/>
</dbReference>